<evidence type="ECO:0000313" key="3">
    <source>
        <dbReference type="EMBL" id="RZU43563.1"/>
    </source>
</evidence>
<feature type="compositionally biased region" description="Polar residues" evidence="1">
    <location>
        <begin position="175"/>
        <end position="184"/>
    </location>
</feature>
<evidence type="ECO:0000313" key="2">
    <source>
        <dbReference type="EMBL" id="RZU35325.1"/>
    </source>
</evidence>
<evidence type="ECO:0000256" key="1">
    <source>
        <dbReference type="SAM" id="MobiDB-lite"/>
    </source>
</evidence>
<feature type="region of interest" description="Disordered" evidence="1">
    <location>
        <begin position="146"/>
        <end position="184"/>
    </location>
</feature>
<dbReference type="OrthoDB" id="110925at2"/>
<sequence length="184" mass="19946">MKLRWLIPIAVLLPLRLGATGPAVSSRVATITINLNQVTALHLRPEFESTIRMPEEITSVILGSPSSFKAEHNEGEPQYVYVKPITKDPVQSNLLIATKSGQHVTLELISDGASANNANQPVDFLIEYRVSRSFLIVSDATVPVMPKTAEKPDSSGASPPHSPSVVPSAIDQEFEQQTKLNAPK</sequence>
<dbReference type="AlphaFoldDB" id="A0A4Q7YG50"/>
<reference evidence="2 4" key="1">
    <citation type="submission" date="2019-02" db="EMBL/GenBank/DDBJ databases">
        <title>Genomic Encyclopedia of Archaeal and Bacterial Type Strains, Phase II (KMG-II): from individual species to whole genera.</title>
        <authorList>
            <person name="Goeker M."/>
        </authorList>
    </citation>
    <scope>NUCLEOTIDE SEQUENCE [LARGE SCALE GENOMIC DNA]</scope>
    <source>
        <strain evidence="2 4">DSM 18101</strain>
    </source>
</reference>
<gene>
    <name evidence="3" type="ORF">BDD14_5234</name>
    <name evidence="2" type="ORF">BDD14_6100</name>
</gene>
<evidence type="ECO:0000313" key="4">
    <source>
        <dbReference type="Proteomes" id="UP000292958"/>
    </source>
</evidence>
<proteinExistence type="predicted"/>
<keyword evidence="4" id="KW-1185">Reference proteome</keyword>
<dbReference type="EMBL" id="SHKW01000001">
    <property type="protein sequence ID" value="RZU43563.1"/>
    <property type="molecule type" value="Genomic_DNA"/>
</dbReference>
<name>A0A4Q7YG50_9BACT</name>
<dbReference type="Proteomes" id="UP000292958">
    <property type="component" value="Unassembled WGS sequence"/>
</dbReference>
<organism evidence="2 4">
    <name type="scientific">Edaphobacter modestus</name>
    <dbReference type="NCBI Taxonomy" id="388466"/>
    <lineage>
        <taxon>Bacteria</taxon>
        <taxon>Pseudomonadati</taxon>
        <taxon>Acidobacteriota</taxon>
        <taxon>Terriglobia</taxon>
        <taxon>Terriglobales</taxon>
        <taxon>Acidobacteriaceae</taxon>
        <taxon>Edaphobacter</taxon>
    </lineage>
</organism>
<protein>
    <submittedName>
        <fullName evidence="2">Uncharacterized protein</fullName>
    </submittedName>
</protein>
<comment type="caution">
    <text evidence="2">The sequence shown here is derived from an EMBL/GenBank/DDBJ whole genome shotgun (WGS) entry which is preliminary data.</text>
</comment>
<dbReference type="RefSeq" id="WP_130422216.1">
    <property type="nucleotide sequence ID" value="NZ_SHKW01000001.1"/>
</dbReference>
<feature type="compositionally biased region" description="Low complexity" evidence="1">
    <location>
        <begin position="154"/>
        <end position="169"/>
    </location>
</feature>
<dbReference type="EMBL" id="SHKW01000003">
    <property type="protein sequence ID" value="RZU35325.1"/>
    <property type="molecule type" value="Genomic_DNA"/>
</dbReference>
<accession>A0A4Q7YG50</accession>